<keyword evidence="1" id="KW-0472">Membrane</keyword>
<dbReference type="KEGG" id="psco:LY89DRAFT_743770"/>
<dbReference type="OrthoDB" id="3552322at2759"/>
<evidence type="ECO:0000313" key="3">
    <source>
        <dbReference type="Proteomes" id="UP000070700"/>
    </source>
</evidence>
<keyword evidence="3" id="KW-1185">Reference proteome</keyword>
<accession>A0A132B297</accession>
<dbReference type="Proteomes" id="UP000070700">
    <property type="component" value="Unassembled WGS sequence"/>
</dbReference>
<organism evidence="2 3">
    <name type="scientific">Mollisia scopiformis</name>
    <name type="common">Conifer needle endophyte fungus</name>
    <name type="synonym">Phialocephala scopiformis</name>
    <dbReference type="NCBI Taxonomy" id="149040"/>
    <lineage>
        <taxon>Eukaryota</taxon>
        <taxon>Fungi</taxon>
        <taxon>Dikarya</taxon>
        <taxon>Ascomycota</taxon>
        <taxon>Pezizomycotina</taxon>
        <taxon>Leotiomycetes</taxon>
        <taxon>Helotiales</taxon>
        <taxon>Mollisiaceae</taxon>
        <taxon>Mollisia</taxon>
    </lineage>
</organism>
<proteinExistence type="predicted"/>
<dbReference type="AlphaFoldDB" id="A0A132B297"/>
<dbReference type="RefSeq" id="XP_018060796.1">
    <property type="nucleotide sequence ID" value="XM_018220980.1"/>
</dbReference>
<evidence type="ECO:0000256" key="1">
    <source>
        <dbReference type="SAM" id="Phobius"/>
    </source>
</evidence>
<dbReference type="InParanoid" id="A0A132B297"/>
<evidence type="ECO:0000313" key="2">
    <source>
        <dbReference type="EMBL" id="KUJ06441.1"/>
    </source>
</evidence>
<keyword evidence="1" id="KW-0812">Transmembrane</keyword>
<gene>
    <name evidence="2" type="ORF">LY89DRAFT_743770</name>
</gene>
<name>A0A132B297_MOLSC</name>
<dbReference type="EMBL" id="KQ947446">
    <property type="protein sequence ID" value="KUJ06441.1"/>
    <property type="molecule type" value="Genomic_DNA"/>
</dbReference>
<protein>
    <submittedName>
        <fullName evidence="2">Uncharacterized protein</fullName>
    </submittedName>
</protein>
<dbReference type="GeneID" id="28830706"/>
<feature type="transmembrane region" description="Helical" evidence="1">
    <location>
        <begin position="88"/>
        <end position="113"/>
    </location>
</feature>
<keyword evidence="1" id="KW-1133">Transmembrane helix</keyword>
<reference evidence="2 3" key="1">
    <citation type="submission" date="2015-10" db="EMBL/GenBank/DDBJ databases">
        <title>Full genome of DAOMC 229536 Phialocephala scopiformis, a fungal endophyte of spruce producing the potent anti-insectan compound rugulosin.</title>
        <authorList>
            <consortium name="DOE Joint Genome Institute"/>
            <person name="Walker A.K."/>
            <person name="Frasz S.L."/>
            <person name="Seifert K.A."/>
            <person name="Miller J.D."/>
            <person name="Mondo S.J."/>
            <person name="Labutti K."/>
            <person name="Lipzen A."/>
            <person name="Dockter R."/>
            <person name="Kennedy M."/>
            <person name="Grigoriev I.V."/>
            <person name="Spatafora J.W."/>
        </authorList>
    </citation>
    <scope>NUCLEOTIDE SEQUENCE [LARGE SCALE GENOMIC DNA]</scope>
    <source>
        <strain evidence="2 3">CBS 120377</strain>
    </source>
</reference>
<sequence>MRVVNDQESGLVPETMADARSRALKLTILVAILRTVQLTLGLNILFLTGVGASVFQGDFIFIRSRWFPKSNFNWCHRFVTFSRVPHPILTNFTGVLEIITLIFWLSTFSLLVWECMDGDQTFAVPGDSGEQQLVTYVSASNLKSAIKGLKAATGLACINWIAFAVIPTQYDRKGITAAEVL</sequence>